<protein>
    <submittedName>
        <fullName evidence="1">Uncharacterized protein</fullName>
    </submittedName>
</protein>
<sequence length="89" mass="10171">MHKKDNNKMPKLTSKADKVSLNIKVSKSTDFDLKVLREAARIQSSKFNVSDNVESYLKRVIKQLKASSDFSPEVMKEAQEKVENKLSKN</sequence>
<dbReference type="Proteomes" id="UP001163255">
    <property type="component" value="Chromosome"/>
</dbReference>
<evidence type="ECO:0000313" key="1">
    <source>
        <dbReference type="EMBL" id="UYM18595.1"/>
    </source>
</evidence>
<dbReference type="EMBL" id="CP103300">
    <property type="protein sequence ID" value="UYM18595.1"/>
    <property type="molecule type" value="Genomic_DNA"/>
</dbReference>
<gene>
    <name evidence="1" type="ORF">NX720_12070</name>
</gene>
<dbReference type="RefSeq" id="WP_262601352.1">
    <property type="nucleotide sequence ID" value="NZ_CP103300.1"/>
</dbReference>
<keyword evidence="2" id="KW-1185">Reference proteome</keyword>
<reference evidence="1" key="1">
    <citation type="submission" date="2022-10" db="EMBL/GenBank/DDBJ databases">
        <title>Completed Genome Sequence of two octocoral isolated bacterium, Endozoicomonas euniceicola EF212T and Endozoicomonas gorgoniicola PS125T.</title>
        <authorList>
            <person name="Chiou Y.-J."/>
            <person name="Chen Y.-H."/>
        </authorList>
    </citation>
    <scope>NUCLEOTIDE SEQUENCE</scope>
    <source>
        <strain evidence="1">EF212</strain>
    </source>
</reference>
<proteinExistence type="predicted"/>
<organism evidence="1 2">
    <name type="scientific">Endozoicomonas euniceicola</name>
    <dbReference type="NCBI Taxonomy" id="1234143"/>
    <lineage>
        <taxon>Bacteria</taxon>
        <taxon>Pseudomonadati</taxon>
        <taxon>Pseudomonadota</taxon>
        <taxon>Gammaproteobacteria</taxon>
        <taxon>Oceanospirillales</taxon>
        <taxon>Endozoicomonadaceae</taxon>
        <taxon>Endozoicomonas</taxon>
    </lineage>
</organism>
<accession>A0ABY6H0L7</accession>
<evidence type="ECO:0000313" key="2">
    <source>
        <dbReference type="Proteomes" id="UP001163255"/>
    </source>
</evidence>
<name>A0ABY6H0L7_9GAMM</name>